<protein>
    <submittedName>
        <fullName evidence="6">ATP-binding cassette domain-containing protein</fullName>
    </submittedName>
</protein>
<dbReference type="InterPro" id="IPR027417">
    <property type="entry name" value="P-loop_NTPase"/>
</dbReference>
<dbReference type="SMART" id="SM00382">
    <property type="entry name" value="AAA"/>
    <property type="match status" value="2"/>
</dbReference>
<organism evidence="6 7">
    <name type="scientific">Ancylobacter koreensis</name>
    <dbReference type="NCBI Taxonomy" id="266121"/>
    <lineage>
        <taxon>Bacteria</taxon>
        <taxon>Pseudomonadati</taxon>
        <taxon>Pseudomonadota</taxon>
        <taxon>Alphaproteobacteria</taxon>
        <taxon>Hyphomicrobiales</taxon>
        <taxon>Xanthobacteraceae</taxon>
        <taxon>Ancylobacter</taxon>
    </lineage>
</organism>
<evidence type="ECO:0000256" key="4">
    <source>
        <dbReference type="ARBA" id="ARBA00022840"/>
    </source>
</evidence>
<gene>
    <name evidence="6" type="ORF">MWN33_01120</name>
</gene>
<name>A0ABT0DH67_9HYPH</name>
<evidence type="ECO:0000313" key="7">
    <source>
        <dbReference type="Proteomes" id="UP001202867"/>
    </source>
</evidence>
<dbReference type="PANTHER" id="PTHR19211">
    <property type="entry name" value="ATP-BINDING TRANSPORT PROTEIN-RELATED"/>
    <property type="match status" value="1"/>
</dbReference>
<keyword evidence="2" id="KW-0677">Repeat</keyword>
<comment type="similarity">
    <text evidence="1">Belongs to the ABC transporter superfamily.</text>
</comment>
<keyword evidence="7" id="KW-1185">Reference proteome</keyword>
<reference evidence="6 7" key="1">
    <citation type="submission" date="2022-04" db="EMBL/GenBank/DDBJ databases">
        <authorList>
            <person name="Grouzdev D.S."/>
            <person name="Pantiukh K.S."/>
            <person name="Krutkina M.S."/>
        </authorList>
    </citation>
    <scope>NUCLEOTIDE SEQUENCE [LARGE SCALE GENOMIC DNA]</scope>
    <source>
        <strain evidence="6 7">Jip08</strain>
    </source>
</reference>
<dbReference type="InterPro" id="IPR050611">
    <property type="entry name" value="ABCF"/>
</dbReference>
<dbReference type="PROSITE" id="PS00211">
    <property type="entry name" value="ABC_TRANSPORTER_1"/>
    <property type="match status" value="2"/>
</dbReference>
<keyword evidence="4 6" id="KW-0067">ATP-binding</keyword>
<evidence type="ECO:0000259" key="5">
    <source>
        <dbReference type="PROSITE" id="PS50893"/>
    </source>
</evidence>
<accession>A0ABT0DH67</accession>
<dbReference type="Gene3D" id="3.40.50.300">
    <property type="entry name" value="P-loop containing nucleotide triphosphate hydrolases"/>
    <property type="match status" value="2"/>
</dbReference>
<dbReference type="CDD" id="cd03221">
    <property type="entry name" value="ABCF_EF-3"/>
    <property type="match status" value="2"/>
</dbReference>
<keyword evidence="3" id="KW-0547">Nucleotide-binding</keyword>
<dbReference type="InterPro" id="IPR003593">
    <property type="entry name" value="AAA+_ATPase"/>
</dbReference>
<dbReference type="GO" id="GO:0005524">
    <property type="term" value="F:ATP binding"/>
    <property type="evidence" value="ECO:0007669"/>
    <property type="project" value="UniProtKB-KW"/>
</dbReference>
<dbReference type="PANTHER" id="PTHR19211:SF14">
    <property type="entry name" value="ATP-BINDING CASSETTE SUB-FAMILY F MEMBER 1"/>
    <property type="match status" value="1"/>
</dbReference>
<feature type="domain" description="ABC transporter" evidence="5">
    <location>
        <begin position="325"/>
        <end position="539"/>
    </location>
</feature>
<dbReference type="InterPro" id="IPR017871">
    <property type="entry name" value="ABC_transporter-like_CS"/>
</dbReference>
<evidence type="ECO:0000256" key="1">
    <source>
        <dbReference type="ARBA" id="ARBA00005417"/>
    </source>
</evidence>
<dbReference type="Pfam" id="PF00005">
    <property type="entry name" value="ABC_tran"/>
    <property type="match status" value="2"/>
</dbReference>
<dbReference type="InterPro" id="IPR032781">
    <property type="entry name" value="ABC_tran_Xtn"/>
</dbReference>
<dbReference type="SUPFAM" id="SSF52540">
    <property type="entry name" value="P-loop containing nucleoside triphosphate hydrolases"/>
    <property type="match status" value="2"/>
</dbReference>
<evidence type="ECO:0000313" key="6">
    <source>
        <dbReference type="EMBL" id="MCK0206631.1"/>
    </source>
</evidence>
<evidence type="ECO:0000256" key="3">
    <source>
        <dbReference type="ARBA" id="ARBA00022741"/>
    </source>
</evidence>
<dbReference type="EMBL" id="JALKCG010000001">
    <property type="protein sequence ID" value="MCK0206631.1"/>
    <property type="molecule type" value="Genomic_DNA"/>
</dbReference>
<dbReference type="PROSITE" id="PS50893">
    <property type="entry name" value="ABC_TRANSPORTER_2"/>
    <property type="match status" value="2"/>
</dbReference>
<feature type="domain" description="ABC transporter" evidence="5">
    <location>
        <begin position="2"/>
        <end position="258"/>
    </location>
</feature>
<dbReference type="Proteomes" id="UP001202867">
    <property type="component" value="Unassembled WGS sequence"/>
</dbReference>
<proteinExistence type="inferred from homology"/>
<evidence type="ECO:0000256" key="2">
    <source>
        <dbReference type="ARBA" id="ARBA00022737"/>
    </source>
</evidence>
<comment type="caution">
    <text evidence="6">The sequence shown here is derived from an EMBL/GenBank/DDBJ whole genome shotgun (WGS) entry which is preliminary data.</text>
</comment>
<sequence length="540" mass="59294">MIRLDSIGKQNGKQIVFIEASATLLKGEKIGLVGPNGAGKTTLFRLITGEEAPDEGQVSVDRGITIGYFSQDVGEMAGQSVLAAVMDGAGPVSTIAAELRALEAAMVDPERMDEMDAIIERYGEVQGRFEELDGYSLEGRASEVLAGLGFSQEMIDGDVGKLSGGWKMRVALARILLMRPDVMLLDEPSNHLDIESLIWLEAFLKNFDGALMMTSHDRAFMNRIVTKVVEIDAGALTTYSGDYEFYAQQRALAEKQQQAQFERQQAMLAKEIAFIERFKARASHAAQVQSRVKKLDKIERVEPPRRRQTVAFDFPAPPRSGEDVVSLKNVHKSYGPRIIYEGLDFHVRRRERWAVMGVNGAGKSTLLKLVAGETVPDDGTVARGGSVKMAYFAQHAMEVLEGESTVFETLEDAFPQAGQGSLRTLAGCFGFSGDDVEKRCRVLSGGEKARLAMARMLYDPPNFLVLDEPTNHLDIATKEMLIAALANYEGTMVFVSHDRHFLAALSNRVLELTPEGVHQYGGGYTEYVARTGQEAPGLRS</sequence>
<dbReference type="Pfam" id="PF12848">
    <property type="entry name" value="ABC_tran_Xtn"/>
    <property type="match status" value="1"/>
</dbReference>
<dbReference type="RefSeq" id="WP_247198236.1">
    <property type="nucleotide sequence ID" value="NZ_JALKCG010000001.1"/>
</dbReference>
<reference evidence="7" key="2">
    <citation type="submission" date="2023-07" db="EMBL/GenBank/DDBJ databases">
        <title>Ancylobacter moscoviensis sp. nov., facultatively methylotrophic bacteria from activated sludge and the reclassification of Starkeya novella (Starkey 1934) Kelly et al. 2000 as Ancylobacter novellus comb. nov., Starkeya koreensis Im et al. 2006 as Ancylobacter koreensis comb.nov., Angulomicrobium tetraedrale Vasil'eva et al. 1986 as Ancylobacter tetraedralis comb. nov., Angulomicrobium amanitiforme Fritz et al. 2004 as Ancylobacter amanitiformis comb. nov. and Methylorhabdus multivorans Doronina et al. 1996 as Ancylobacter multivorans comb. nov. and emended description of the genus Ancylobacter.</title>
        <authorList>
            <person name="Doronina N."/>
            <person name="Chemodurova A."/>
            <person name="Grouzdev D."/>
            <person name="Koziaeva V."/>
            <person name="Shi W."/>
            <person name="Wu L."/>
            <person name="Kaparullina E."/>
        </authorList>
    </citation>
    <scope>NUCLEOTIDE SEQUENCE [LARGE SCALE GENOMIC DNA]</scope>
    <source>
        <strain evidence="7">Jip08</strain>
    </source>
</reference>
<dbReference type="InterPro" id="IPR003439">
    <property type="entry name" value="ABC_transporter-like_ATP-bd"/>
</dbReference>